<dbReference type="Gene3D" id="3.50.50.60">
    <property type="entry name" value="FAD/NAD(P)-binding domain"/>
    <property type="match status" value="2"/>
</dbReference>
<dbReference type="AlphaFoldDB" id="A0A1W2LY57"/>
<dbReference type="Gene3D" id="3.30.9.10">
    <property type="entry name" value="D-Amino Acid Oxidase, subunit A, domain 2"/>
    <property type="match status" value="1"/>
</dbReference>
<dbReference type="InterPro" id="IPR036188">
    <property type="entry name" value="FAD/NAD-bd_sf"/>
</dbReference>
<dbReference type="Proteomes" id="UP000076660">
    <property type="component" value="Unassembled WGS sequence"/>
</dbReference>
<reference evidence="3 4" key="1">
    <citation type="submission" date="2016-12" db="EMBL/GenBank/DDBJ databases">
        <title>Amycolatopsis keratiniphila subsp. keratiniphila genome sequencing and assembly.</title>
        <authorList>
            <person name="Mayilraj S."/>
            <person name="Kaur N."/>
        </authorList>
    </citation>
    <scope>NUCLEOTIDE SEQUENCE [LARGE SCALE GENOMIC DNA]</scope>
    <source>
        <strain evidence="3 4">DSM 44409</strain>
    </source>
</reference>
<evidence type="ECO:0000313" key="4">
    <source>
        <dbReference type="Proteomes" id="UP000076660"/>
    </source>
</evidence>
<evidence type="ECO:0000256" key="1">
    <source>
        <dbReference type="ARBA" id="ARBA00023002"/>
    </source>
</evidence>
<dbReference type="InterPro" id="IPR006076">
    <property type="entry name" value="FAD-dep_OxRdtase"/>
</dbReference>
<evidence type="ECO:0000313" key="3">
    <source>
        <dbReference type="EMBL" id="ONF72155.1"/>
    </source>
</evidence>
<organism evidence="3 4">
    <name type="scientific">Amycolatopsis keratiniphila subsp. keratiniphila</name>
    <dbReference type="NCBI Taxonomy" id="227715"/>
    <lineage>
        <taxon>Bacteria</taxon>
        <taxon>Bacillati</taxon>
        <taxon>Actinomycetota</taxon>
        <taxon>Actinomycetes</taxon>
        <taxon>Pseudonocardiales</taxon>
        <taxon>Pseudonocardiaceae</taxon>
        <taxon>Amycolatopsis</taxon>
        <taxon>Amycolatopsis japonica group</taxon>
    </lineage>
</organism>
<dbReference type="SUPFAM" id="SSF51905">
    <property type="entry name" value="FAD/NAD(P)-binding domain"/>
    <property type="match status" value="1"/>
</dbReference>
<dbReference type="PANTHER" id="PTHR13847:SF289">
    <property type="entry name" value="GLYCINE OXIDASE"/>
    <property type="match status" value="1"/>
</dbReference>
<dbReference type="PANTHER" id="PTHR13847">
    <property type="entry name" value="SARCOSINE DEHYDROGENASE-RELATED"/>
    <property type="match status" value="1"/>
</dbReference>
<protein>
    <recommendedName>
        <fullName evidence="2">FAD dependent oxidoreductase domain-containing protein</fullName>
    </recommendedName>
</protein>
<gene>
    <name evidence="3" type="ORF">AVR91_0211515</name>
</gene>
<dbReference type="GO" id="GO:0005737">
    <property type="term" value="C:cytoplasm"/>
    <property type="evidence" value="ECO:0007669"/>
    <property type="project" value="TreeGrafter"/>
</dbReference>
<dbReference type="OrthoDB" id="9806257at2"/>
<comment type="caution">
    <text evidence="3">The sequence shown here is derived from an EMBL/GenBank/DDBJ whole genome shotgun (WGS) entry which is preliminary data.</text>
</comment>
<feature type="domain" description="FAD dependent oxidoreductase" evidence="2">
    <location>
        <begin position="9"/>
        <end position="393"/>
    </location>
</feature>
<name>A0A1W2LY57_9PSEU</name>
<evidence type="ECO:0000259" key="2">
    <source>
        <dbReference type="Pfam" id="PF01266"/>
    </source>
</evidence>
<dbReference type="PROSITE" id="PS51257">
    <property type="entry name" value="PROKAR_LIPOPROTEIN"/>
    <property type="match status" value="1"/>
</dbReference>
<dbReference type="EMBL" id="LQMT02000011">
    <property type="protein sequence ID" value="ONF72155.1"/>
    <property type="molecule type" value="Genomic_DNA"/>
</dbReference>
<accession>A0A1W2LY57</accession>
<dbReference type="SUPFAM" id="SSF54373">
    <property type="entry name" value="FAD-linked reductases, C-terminal domain"/>
    <property type="match status" value="1"/>
</dbReference>
<dbReference type="GO" id="GO:0016491">
    <property type="term" value="F:oxidoreductase activity"/>
    <property type="evidence" value="ECO:0007669"/>
    <property type="project" value="UniProtKB-KW"/>
</dbReference>
<proteinExistence type="predicted"/>
<dbReference type="Pfam" id="PF01266">
    <property type="entry name" value="DAO"/>
    <property type="match status" value="1"/>
</dbReference>
<sequence>MAVKGQPRRVVVVGAGVVGLSCAWFLQEHGAEVTVLERSEVGAGASWGNAGYLVPAMVSPLAEPALLREGVRSLLTPGSPVSVTGRPSAVKVAFLAGFARNATVSRWRRGMAALGPLAMEGLGAFDELANGGVAAEVHERTFRIGFTAGQDTAGFEHEFAHARASGQEVSYRISAGYEAPFSDQVARVLHLEGQRFVAPGAFLDALAEAVHERGGEIVTDVQARSIGFGPGGPRVDTWAGPPHRADAVVLATGAWLPELGRRLGVRVPVQAGRGYSCSIRLAEPLTGPVYLPGARVTLTPYGDRVRVAGTMEIADRDAPFDGRRLDAILRSIRPLIDGADWEDVREPWVGPRPLTPDGLPVIGATKVAGVHVAGGHGMWGVTLGPVTGKLLARQIMCGTGASELTPFDPLRRLR</sequence>
<keyword evidence="1" id="KW-0560">Oxidoreductase</keyword>